<name>A0A2W5DX34_9BURK</name>
<gene>
    <name evidence="1" type="ORF">DI603_05025</name>
</gene>
<evidence type="ECO:0000313" key="2">
    <source>
        <dbReference type="Proteomes" id="UP000249633"/>
    </source>
</evidence>
<sequence length="398" mass="42082">MAEAGFSRWHEALGRQRRLVAGLFGLCLGLLAPGLQAQEALTGPATESRWLRLPPLYGRITAHELGLVINTADPYSVAVGEHYAKRRGIPAANILRVELPMRPSLTREEFATLDEAVRARLPDGVQGLALAWVQPYAVECNSLTSALGMGLQPGLCAQTCAVTKASAYPNYSGSRPWSVIGLRPAMQLAARSVPAALAMIERGIASDGQLAGRSAAQSGGPGGDGARAYLATTPDAARNVRERLFPPAGPVPGVAGLEVVRVRSDALPPLRRTLIYETGLARPAAFVGEWLPGALADHLTSFGGQLERSPADGQMNVLDWLESGATASYGTVSEPCNHLQKFPHPQLLLRSYAHGVSALEAYWRSVLWPGQGVFVGEPLAAPFAAIAPQAPVASDASR</sequence>
<dbReference type="AlphaFoldDB" id="A0A2W5DX34"/>
<evidence type="ECO:0000313" key="1">
    <source>
        <dbReference type="EMBL" id="PZP35238.1"/>
    </source>
</evidence>
<proteinExistence type="predicted"/>
<dbReference type="EMBL" id="QFOD01000003">
    <property type="protein sequence ID" value="PZP35238.1"/>
    <property type="molecule type" value="Genomic_DNA"/>
</dbReference>
<dbReference type="NCBIfam" id="TIGR03790">
    <property type="entry name" value="TIGR03790 family protein"/>
    <property type="match status" value="1"/>
</dbReference>
<organism evidence="1 2">
    <name type="scientific">Roseateles depolymerans</name>
    <dbReference type="NCBI Taxonomy" id="76731"/>
    <lineage>
        <taxon>Bacteria</taxon>
        <taxon>Pseudomonadati</taxon>
        <taxon>Pseudomonadota</taxon>
        <taxon>Betaproteobacteria</taxon>
        <taxon>Burkholderiales</taxon>
        <taxon>Sphaerotilaceae</taxon>
        <taxon>Roseateles</taxon>
    </lineage>
</organism>
<dbReference type="Proteomes" id="UP000249633">
    <property type="component" value="Unassembled WGS sequence"/>
</dbReference>
<reference evidence="1 2" key="1">
    <citation type="submission" date="2017-08" db="EMBL/GenBank/DDBJ databases">
        <title>Infants hospitalized years apart are colonized by the same room-sourced microbial strains.</title>
        <authorList>
            <person name="Brooks B."/>
            <person name="Olm M.R."/>
            <person name="Firek B.A."/>
            <person name="Baker R."/>
            <person name="Thomas B.C."/>
            <person name="Morowitz M.J."/>
            <person name="Banfield J.F."/>
        </authorList>
    </citation>
    <scope>NUCLEOTIDE SEQUENCE [LARGE SCALE GENOMIC DNA]</scope>
    <source>
        <strain evidence="1">S2_012_000_R2_81</strain>
    </source>
</reference>
<accession>A0A2W5DX34</accession>
<comment type="caution">
    <text evidence="1">The sequence shown here is derived from an EMBL/GenBank/DDBJ whole genome shotgun (WGS) entry which is preliminary data.</text>
</comment>
<dbReference type="InterPro" id="IPR022265">
    <property type="entry name" value="CHP03790"/>
</dbReference>
<protein>
    <submittedName>
        <fullName evidence="1">TIGR03790 family protein</fullName>
    </submittedName>
</protein>